<name>A0A1T4VXW5_9BACT</name>
<protein>
    <recommendedName>
        <fullName evidence="3">His Kinase A (Phospho-acceptor) domain-containing protein</fullName>
    </recommendedName>
</protein>
<dbReference type="OrthoDB" id="5417790at2"/>
<accession>A0A1T4VXW5</accession>
<dbReference type="AlphaFoldDB" id="A0A1T4VXW5"/>
<evidence type="ECO:0000313" key="1">
    <source>
        <dbReference type="EMBL" id="SKA69749.1"/>
    </source>
</evidence>
<reference evidence="1 2" key="1">
    <citation type="submission" date="2017-02" db="EMBL/GenBank/DDBJ databases">
        <authorList>
            <person name="Peterson S.W."/>
        </authorList>
    </citation>
    <scope>NUCLEOTIDE SEQUENCE [LARGE SCALE GENOMIC DNA]</scope>
    <source>
        <strain evidence="1 2">DSM 18034</strain>
    </source>
</reference>
<evidence type="ECO:0008006" key="3">
    <source>
        <dbReference type="Google" id="ProtNLM"/>
    </source>
</evidence>
<dbReference type="STRING" id="1121442.SAMN02745702_01212"/>
<sequence length="204" mass="22441">MSDRDWTDELTCFGKVAASVSHEFKNHLATIREKAGLLSDLLAMQARGKDVSLARITQLALDVQKRTVHADEAVKRLNRFAHSVDHLREEVNMTEAVELATGLFFRLATMRGVELKVQPADDVMVLGSPFAIQQMLLACLDACTLTMSEHSVLGIGLLKKDGDAVVRFEGCKTVESAPLVALTQAQHARCDSGPDWFELHIPMA</sequence>
<dbReference type="RefSeq" id="WP_078684509.1">
    <property type="nucleotide sequence ID" value="NZ_FUYA01000003.1"/>
</dbReference>
<proteinExistence type="predicted"/>
<keyword evidence="2" id="KW-1185">Reference proteome</keyword>
<evidence type="ECO:0000313" key="2">
    <source>
        <dbReference type="Proteomes" id="UP000189733"/>
    </source>
</evidence>
<dbReference type="EMBL" id="FUYA01000003">
    <property type="protein sequence ID" value="SKA69749.1"/>
    <property type="molecule type" value="Genomic_DNA"/>
</dbReference>
<dbReference type="Proteomes" id="UP000189733">
    <property type="component" value="Unassembled WGS sequence"/>
</dbReference>
<gene>
    <name evidence="1" type="ORF">SAMN02745702_01212</name>
</gene>
<organism evidence="1 2">
    <name type="scientific">Desulfobaculum bizertense DSM 18034</name>
    <dbReference type="NCBI Taxonomy" id="1121442"/>
    <lineage>
        <taxon>Bacteria</taxon>
        <taxon>Pseudomonadati</taxon>
        <taxon>Thermodesulfobacteriota</taxon>
        <taxon>Desulfovibrionia</taxon>
        <taxon>Desulfovibrionales</taxon>
        <taxon>Desulfovibrionaceae</taxon>
        <taxon>Desulfobaculum</taxon>
    </lineage>
</organism>
<dbReference type="Gene3D" id="1.10.287.130">
    <property type="match status" value="1"/>
</dbReference>